<dbReference type="EMBL" id="CP065937">
    <property type="protein sequence ID" value="QQA62428.1"/>
    <property type="molecule type" value="Genomic_DNA"/>
</dbReference>
<proteinExistence type="predicted"/>
<sequence length="142" mass="15048">MSDIYVNPMAMRARLAAELAVLDLYGVVKTTAASLSDWVGVNGDSLPESLVGEVNTSMVAMSAAAHCIGYRSADELSKRLAAFEDTGELVVQLLAELNQGDGLRREDLVVTRSAVLLLAMYGVLALASRESNADSDNEEALA</sequence>
<organism evidence="1">
    <name type="scientific">Aeromonas caviae</name>
    <name type="common">Aeromonas punctata</name>
    <dbReference type="NCBI Taxonomy" id="648"/>
    <lineage>
        <taxon>Bacteria</taxon>
        <taxon>Pseudomonadati</taxon>
        <taxon>Pseudomonadota</taxon>
        <taxon>Gammaproteobacteria</taxon>
        <taxon>Aeromonadales</taxon>
        <taxon>Aeromonadaceae</taxon>
        <taxon>Aeromonas</taxon>
    </lineage>
</organism>
<gene>
    <name evidence="1" type="ORF">JC965_08155</name>
</gene>
<accession>A0A7T4C4Q9</accession>
<evidence type="ECO:0000313" key="1">
    <source>
        <dbReference type="EMBL" id="QQA62428.1"/>
    </source>
</evidence>
<protein>
    <submittedName>
        <fullName evidence="1">Uncharacterized protein</fullName>
    </submittedName>
</protein>
<name>A0A7T4C4Q9_AERCA</name>
<dbReference type="AlphaFoldDB" id="A0A7T4C4Q9"/>
<reference evidence="1" key="1">
    <citation type="submission" date="2020-12" db="EMBL/GenBank/DDBJ databases">
        <title>GES Beta-lactamases isolated from hospital effluents in Brazil.</title>
        <authorList>
            <person name="Conte D."/>
            <person name="Mesa D."/>
            <person name="Palmeiro J.K."/>
            <person name="Dalla-Costa L.M."/>
        </authorList>
    </citation>
    <scope>NUCLEOTIDE SEQUENCE [LARGE SCALE GENOMIC DNA]</scope>
    <source>
        <strain evidence="1">Aero21</strain>
    </source>
</reference>